<comment type="catalytic activity">
    <reaction evidence="1">
        <text>ATP + protein L-histidine = ADP + protein N-phospho-L-histidine.</text>
        <dbReference type="EC" id="2.7.13.3"/>
    </reaction>
</comment>
<dbReference type="InterPro" id="IPR000014">
    <property type="entry name" value="PAS"/>
</dbReference>
<dbReference type="InterPro" id="IPR035965">
    <property type="entry name" value="PAS-like_dom_sf"/>
</dbReference>
<feature type="domain" description="HAMP" evidence="22">
    <location>
        <begin position="316"/>
        <end position="368"/>
    </location>
</feature>
<sequence>MKGPLAFDSVRKRLGFWFFLVTLLPLSLAAAIQYQMQASSIRDEAISKLTAIRDLKIAQINTWLDEREHDLLMLAQHWSLSSARPVPASAEPSTLRQRFQSYLELSEDYDEIFLIDARTGRIEVSTRPGTEGTSAADREYFVEALERREVFVSDIAHSRTLGRPALVLSLALRTRTAPQEVAGVLAIRIDLESSLYGILGDRTGLGATGESLIVNEQVVAVSRLREEPESPLSLRIHAKPAVMASQGATGVIETQDYRGIQVLAAFSYLPKTRWGFVVKENLSEIHAPIARMLRQISFLMLVSILGVSLLSVLLANTLNAPIHHLTGVANRLRQGDFGARSGLSRPDEIGLLSRTFDFMADAVQKALRDSQESADKFRQIAETIREIFWLMDADAQRFVYVSPAYEAILGAPTRALYEDATLWLKSVHPEDRDRLSALRIRCAEYDIQYRIIRPDGTETWVQEQASPIRDDAGRVTRLAGVAADITARKQAEAELVQAKQAADAANQAKSTFLANMSHEIRTPMNAILGLTHLLRRDGSTPEQVQRLIKIEDSGRHLLFILNDILDLSKIEAGRLELENTNFPLETILDHVRSLIWEQAQAKGLTVTLDGDDVPLWLRGDPTRLRQALLNYASNAVKFTDSGTVDLRAILLEEADGKLLVRFEVRDSGIGIAPDKLHKLFEAFEQTDVSTTRRYGGTGLGLAITRRLARLMGGDAGAESEPGSGSLFWFTARLERGEAEAPSVADDSTQHAEAALRRRHSGARLLMAEDNPINREVALEMLERTGLIVEVAEDGRQALEKARDRDYDIILMDLQMPGLNGLDAARAIRSLSRHLSTPIIAMTANAFDDDRRECRDAGMNDFVAKPVEPEHLFNTLLHWLPSGAPVKTSRPMDAAGTNETGMDQRIASIPGLDASRGLVSARGSMRIYRRLLTIFAEHHGSDPDRLLQSLARGDAAEIGRIAHALKGSAGGVGAIRVQERAHDLNALVRSEAGMDEIGRTCTALADELSATIEAVRASVSTED</sequence>
<dbReference type="PROSITE" id="PS50109">
    <property type="entry name" value="HIS_KIN"/>
    <property type="match status" value="1"/>
</dbReference>
<evidence type="ECO:0000259" key="19">
    <source>
        <dbReference type="PROSITE" id="PS50110"/>
    </source>
</evidence>
<feature type="domain" description="HPt" evidence="23">
    <location>
        <begin position="923"/>
        <end position="1014"/>
    </location>
</feature>
<dbReference type="SUPFAM" id="SSF103190">
    <property type="entry name" value="Sensory domain-like"/>
    <property type="match status" value="1"/>
</dbReference>
<dbReference type="eggNOG" id="COG4191">
    <property type="taxonomic scope" value="Bacteria"/>
</dbReference>
<dbReference type="FunFam" id="1.10.287.130:FF:000038">
    <property type="entry name" value="Sensory transduction histidine kinase"/>
    <property type="match status" value="1"/>
</dbReference>
<dbReference type="InterPro" id="IPR001789">
    <property type="entry name" value="Sig_transdc_resp-reg_receiver"/>
</dbReference>
<dbReference type="Gene3D" id="6.10.340.10">
    <property type="match status" value="1"/>
</dbReference>
<dbReference type="Pfam" id="PF00072">
    <property type="entry name" value="Response_reg"/>
    <property type="match status" value="1"/>
</dbReference>
<evidence type="ECO:0000256" key="12">
    <source>
        <dbReference type="ARBA" id="ARBA00023012"/>
    </source>
</evidence>
<evidence type="ECO:0000256" key="1">
    <source>
        <dbReference type="ARBA" id="ARBA00000085"/>
    </source>
</evidence>
<evidence type="ECO:0000256" key="16">
    <source>
        <dbReference type="PROSITE-ProRule" id="PRU00169"/>
    </source>
</evidence>
<dbReference type="Proteomes" id="UP000019460">
    <property type="component" value="Unassembled WGS sequence"/>
</dbReference>
<evidence type="ECO:0000259" key="23">
    <source>
        <dbReference type="PROSITE" id="PS50894"/>
    </source>
</evidence>
<evidence type="ECO:0000256" key="11">
    <source>
        <dbReference type="ARBA" id="ARBA00022989"/>
    </source>
</evidence>
<dbReference type="SMART" id="SM00091">
    <property type="entry name" value="PAS"/>
    <property type="match status" value="1"/>
</dbReference>
<dbReference type="PANTHER" id="PTHR45339">
    <property type="entry name" value="HYBRID SIGNAL TRANSDUCTION HISTIDINE KINASE J"/>
    <property type="match status" value="1"/>
</dbReference>
<keyword evidence="9" id="KW-0418">Kinase</keyword>
<dbReference type="Pfam" id="PF01627">
    <property type="entry name" value="Hpt"/>
    <property type="match status" value="1"/>
</dbReference>
<evidence type="ECO:0000256" key="7">
    <source>
        <dbReference type="ARBA" id="ARBA00022692"/>
    </source>
</evidence>
<dbReference type="SMART" id="SM00086">
    <property type="entry name" value="PAC"/>
    <property type="match status" value="1"/>
</dbReference>
<dbReference type="CDD" id="cd00082">
    <property type="entry name" value="HisKA"/>
    <property type="match status" value="1"/>
</dbReference>
<dbReference type="CDD" id="cd00130">
    <property type="entry name" value="PAS"/>
    <property type="match status" value="1"/>
</dbReference>
<dbReference type="Gene3D" id="1.20.120.160">
    <property type="entry name" value="HPT domain"/>
    <property type="match status" value="1"/>
</dbReference>
<feature type="modified residue" description="Phosphohistidine" evidence="15">
    <location>
        <position position="962"/>
    </location>
</feature>
<gene>
    <name evidence="24" type="ORF">D779_3684</name>
</gene>
<dbReference type="CDD" id="cd12914">
    <property type="entry name" value="PDC1_DGC_like"/>
    <property type="match status" value="1"/>
</dbReference>
<keyword evidence="14" id="KW-0131">Cell cycle</keyword>
<comment type="caution">
    <text evidence="24">The sequence shown here is derived from an EMBL/GenBank/DDBJ whole genome shotgun (WGS) entry which is preliminary data.</text>
</comment>
<keyword evidence="10" id="KW-0067">ATP-binding</keyword>
<dbReference type="PRINTS" id="PR00344">
    <property type="entry name" value="BCTRLSENSOR"/>
</dbReference>
<dbReference type="InterPro" id="IPR013655">
    <property type="entry name" value="PAS_fold_3"/>
</dbReference>
<dbReference type="SMART" id="SM00448">
    <property type="entry name" value="REC"/>
    <property type="match status" value="1"/>
</dbReference>
<comment type="subcellular location">
    <subcellularLocation>
        <location evidence="2">Cell membrane</location>
        <topology evidence="2">Multi-pass membrane protein</topology>
    </subcellularLocation>
</comment>
<dbReference type="Pfam" id="PF00512">
    <property type="entry name" value="HisKA"/>
    <property type="match status" value="1"/>
</dbReference>
<evidence type="ECO:0000256" key="10">
    <source>
        <dbReference type="ARBA" id="ARBA00022840"/>
    </source>
</evidence>
<dbReference type="Gene3D" id="3.40.50.2300">
    <property type="match status" value="1"/>
</dbReference>
<dbReference type="AlphaFoldDB" id="W9V2G4"/>
<evidence type="ECO:0000313" key="24">
    <source>
        <dbReference type="EMBL" id="EXJ13519.1"/>
    </source>
</evidence>
<dbReference type="SMART" id="SM00387">
    <property type="entry name" value="HATPase_c"/>
    <property type="match status" value="1"/>
</dbReference>
<evidence type="ECO:0000259" key="20">
    <source>
        <dbReference type="PROSITE" id="PS50112"/>
    </source>
</evidence>
<dbReference type="CDD" id="cd18774">
    <property type="entry name" value="PDC2_HK_sensor"/>
    <property type="match status" value="1"/>
</dbReference>
<evidence type="ECO:0000259" key="18">
    <source>
        <dbReference type="PROSITE" id="PS50109"/>
    </source>
</evidence>
<keyword evidence="13 17" id="KW-0472">Membrane</keyword>
<dbReference type="InterPro" id="IPR036097">
    <property type="entry name" value="HisK_dim/P_sf"/>
</dbReference>
<name>W9V2G4_9GAMM</name>
<dbReference type="GO" id="GO:0005886">
    <property type="term" value="C:plasma membrane"/>
    <property type="evidence" value="ECO:0007669"/>
    <property type="project" value="UniProtKB-SubCell"/>
</dbReference>
<dbReference type="PROSITE" id="PS50885">
    <property type="entry name" value="HAMP"/>
    <property type="match status" value="1"/>
</dbReference>
<dbReference type="InterPro" id="IPR003661">
    <property type="entry name" value="HisK_dim/P_dom"/>
</dbReference>
<dbReference type="Pfam" id="PF00672">
    <property type="entry name" value="HAMP"/>
    <property type="match status" value="1"/>
</dbReference>
<dbReference type="InterPro" id="IPR036890">
    <property type="entry name" value="HATPase_C_sf"/>
</dbReference>
<organism evidence="24 25">
    <name type="scientific">Imhoffiella purpurea</name>
    <dbReference type="NCBI Taxonomy" id="1249627"/>
    <lineage>
        <taxon>Bacteria</taxon>
        <taxon>Pseudomonadati</taxon>
        <taxon>Pseudomonadota</taxon>
        <taxon>Gammaproteobacteria</taxon>
        <taxon>Chromatiales</taxon>
        <taxon>Chromatiaceae</taxon>
        <taxon>Imhoffiella</taxon>
    </lineage>
</organism>
<dbReference type="SMART" id="SM00388">
    <property type="entry name" value="HisKA"/>
    <property type="match status" value="1"/>
</dbReference>
<feature type="domain" description="Response regulatory" evidence="19">
    <location>
        <begin position="763"/>
        <end position="879"/>
    </location>
</feature>
<accession>W9V2G4</accession>
<dbReference type="InterPro" id="IPR008207">
    <property type="entry name" value="Sig_transdc_His_kin_Hpt_dom"/>
</dbReference>
<dbReference type="SUPFAM" id="SSF55874">
    <property type="entry name" value="ATPase domain of HSP90 chaperone/DNA topoisomerase II/histidine kinase"/>
    <property type="match status" value="1"/>
</dbReference>
<evidence type="ECO:0000256" key="8">
    <source>
        <dbReference type="ARBA" id="ARBA00022741"/>
    </source>
</evidence>
<evidence type="ECO:0000256" key="9">
    <source>
        <dbReference type="ARBA" id="ARBA00022777"/>
    </source>
</evidence>
<dbReference type="SUPFAM" id="SSF47226">
    <property type="entry name" value="Histidine-containing phosphotransfer domain, HPT domain"/>
    <property type="match status" value="1"/>
</dbReference>
<dbReference type="PROSITE" id="PS50113">
    <property type="entry name" value="PAC"/>
    <property type="match status" value="1"/>
</dbReference>
<proteinExistence type="predicted"/>
<dbReference type="CDD" id="cd16922">
    <property type="entry name" value="HATPase_EvgS-ArcB-TorS-like"/>
    <property type="match status" value="1"/>
</dbReference>
<feature type="transmembrane region" description="Helical" evidence="17">
    <location>
        <begin position="296"/>
        <end position="315"/>
    </location>
</feature>
<feature type="domain" description="Histidine kinase" evidence="18">
    <location>
        <begin position="515"/>
        <end position="735"/>
    </location>
</feature>
<keyword evidence="5 16" id="KW-0597">Phosphoprotein</keyword>
<evidence type="ECO:0000256" key="14">
    <source>
        <dbReference type="ARBA" id="ARBA00023306"/>
    </source>
</evidence>
<dbReference type="SUPFAM" id="SSF47384">
    <property type="entry name" value="Homodimeric domain of signal transducing histidine kinase"/>
    <property type="match status" value="1"/>
</dbReference>
<keyword evidence="4" id="KW-1003">Cell membrane</keyword>
<dbReference type="Gene3D" id="3.30.450.20">
    <property type="entry name" value="PAS domain"/>
    <property type="match status" value="2"/>
</dbReference>
<dbReference type="PROSITE" id="PS50112">
    <property type="entry name" value="PAS"/>
    <property type="match status" value="1"/>
</dbReference>
<dbReference type="GO" id="GO:0005524">
    <property type="term" value="F:ATP binding"/>
    <property type="evidence" value="ECO:0007669"/>
    <property type="project" value="UniProtKB-KW"/>
</dbReference>
<dbReference type="Pfam" id="PF08447">
    <property type="entry name" value="PAS_3"/>
    <property type="match status" value="1"/>
</dbReference>
<feature type="modified residue" description="4-aspartylphosphate" evidence="16">
    <location>
        <position position="812"/>
    </location>
</feature>
<dbReference type="SUPFAM" id="SSF52172">
    <property type="entry name" value="CheY-like"/>
    <property type="match status" value="1"/>
</dbReference>
<dbReference type="EC" id="2.7.13.3" evidence="3"/>
<dbReference type="PANTHER" id="PTHR45339:SF1">
    <property type="entry name" value="HYBRID SIGNAL TRANSDUCTION HISTIDINE KINASE J"/>
    <property type="match status" value="1"/>
</dbReference>
<feature type="domain" description="PAS" evidence="20">
    <location>
        <begin position="373"/>
        <end position="435"/>
    </location>
</feature>
<evidence type="ECO:0000259" key="21">
    <source>
        <dbReference type="PROSITE" id="PS50113"/>
    </source>
</evidence>
<reference evidence="24 25" key="1">
    <citation type="submission" date="2012-11" db="EMBL/GenBank/DDBJ databases">
        <title>Genome assembly of Thiorhodococcus sp. AK35.</title>
        <authorList>
            <person name="Nupur N."/>
            <person name="Khatri I."/>
            <person name="Subramanian S."/>
            <person name="Pinnaka A."/>
        </authorList>
    </citation>
    <scope>NUCLEOTIDE SEQUENCE [LARGE SCALE GENOMIC DNA]</scope>
    <source>
        <strain evidence="24 25">AK35</strain>
    </source>
</reference>
<evidence type="ECO:0000256" key="6">
    <source>
        <dbReference type="ARBA" id="ARBA00022679"/>
    </source>
</evidence>
<dbReference type="CDD" id="cd06225">
    <property type="entry name" value="HAMP"/>
    <property type="match status" value="1"/>
</dbReference>
<dbReference type="eggNOG" id="COG0642">
    <property type="taxonomic scope" value="Bacteria"/>
</dbReference>
<evidence type="ECO:0000259" key="22">
    <source>
        <dbReference type="PROSITE" id="PS50885"/>
    </source>
</evidence>
<evidence type="ECO:0000256" key="15">
    <source>
        <dbReference type="PROSITE-ProRule" id="PRU00110"/>
    </source>
</evidence>
<dbReference type="RefSeq" id="WP_052348261.1">
    <property type="nucleotide sequence ID" value="NZ_AONC01000067.1"/>
</dbReference>
<evidence type="ECO:0000256" key="3">
    <source>
        <dbReference type="ARBA" id="ARBA00012438"/>
    </source>
</evidence>
<dbReference type="PROSITE" id="PS50110">
    <property type="entry name" value="RESPONSE_REGULATORY"/>
    <property type="match status" value="1"/>
</dbReference>
<dbReference type="STRING" id="1249627.D779_3684"/>
<dbReference type="InterPro" id="IPR000700">
    <property type="entry name" value="PAS-assoc_C"/>
</dbReference>
<dbReference type="SUPFAM" id="SSF55785">
    <property type="entry name" value="PYP-like sensor domain (PAS domain)"/>
    <property type="match status" value="1"/>
</dbReference>
<dbReference type="InterPro" id="IPR029151">
    <property type="entry name" value="Sensor-like_sf"/>
</dbReference>
<dbReference type="InterPro" id="IPR011006">
    <property type="entry name" value="CheY-like_superfamily"/>
</dbReference>
<dbReference type="OrthoDB" id="9810730at2"/>
<evidence type="ECO:0000256" key="17">
    <source>
        <dbReference type="SAM" id="Phobius"/>
    </source>
</evidence>
<evidence type="ECO:0000256" key="13">
    <source>
        <dbReference type="ARBA" id="ARBA00023136"/>
    </source>
</evidence>
<dbReference type="PROSITE" id="PS50894">
    <property type="entry name" value="HPT"/>
    <property type="match status" value="1"/>
</dbReference>
<dbReference type="PATRIC" id="fig|1249627.3.peg.3762"/>
<evidence type="ECO:0000256" key="5">
    <source>
        <dbReference type="ARBA" id="ARBA00022553"/>
    </source>
</evidence>
<dbReference type="CDD" id="cd17546">
    <property type="entry name" value="REC_hyHK_CKI1_RcsC-like"/>
    <property type="match status" value="1"/>
</dbReference>
<dbReference type="FunFam" id="3.30.565.10:FF:000010">
    <property type="entry name" value="Sensor histidine kinase RcsC"/>
    <property type="match status" value="1"/>
</dbReference>
<dbReference type="EMBL" id="AONC01000067">
    <property type="protein sequence ID" value="EXJ13519.1"/>
    <property type="molecule type" value="Genomic_DNA"/>
</dbReference>
<dbReference type="InterPro" id="IPR003594">
    <property type="entry name" value="HATPase_dom"/>
</dbReference>
<keyword evidence="6" id="KW-0808">Transferase</keyword>
<dbReference type="NCBIfam" id="TIGR00229">
    <property type="entry name" value="sensory_box"/>
    <property type="match status" value="1"/>
</dbReference>
<dbReference type="SUPFAM" id="SSF158472">
    <property type="entry name" value="HAMP domain-like"/>
    <property type="match status" value="1"/>
</dbReference>
<protein>
    <recommendedName>
        <fullName evidence="3">histidine kinase</fullName>
        <ecNumber evidence="3">2.7.13.3</ecNumber>
    </recommendedName>
</protein>
<keyword evidence="25" id="KW-1185">Reference proteome</keyword>
<dbReference type="InterPro" id="IPR036641">
    <property type="entry name" value="HPT_dom_sf"/>
</dbReference>
<dbReference type="SMART" id="SM00304">
    <property type="entry name" value="HAMP"/>
    <property type="match status" value="1"/>
</dbReference>
<dbReference type="Gene3D" id="3.30.565.10">
    <property type="entry name" value="Histidine kinase-like ATPase, C-terminal domain"/>
    <property type="match status" value="1"/>
</dbReference>
<dbReference type="InterPro" id="IPR004358">
    <property type="entry name" value="Sig_transdc_His_kin-like_C"/>
</dbReference>
<feature type="domain" description="PAC" evidence="21">
    <location>
        <begin position="445"/>
        <end position="497"/>
    </location>
</feature>
<dbReference type="InterPro" id="IPR003660">
    <property type="entry name" value="HAMP_dom"/>
</dbReference>
<dbReference type="GO" id="GO:0000155">
    <property type="term" value="F:phosphorelay sensor kinase activity"/>
    <property type="evidence" value="ECO:0007669"/>
    <property type="project" value="InterPro"/>
</dbReference>
<evidence type="ECO:0000313" key="25">
    <source>
        <dbReference type="Proteomes" id="UP000019460"/>
    </source>
</evidence>
<dbReference type="InterPro" id="IPR001610">
    <property type="entry name" value="PAC"/>
</dbReference>
<dbReference type="InterPro" id="IPR005467">
    <property type="entry name" value="His_kinase_dom"/>
</dbReference>
<dbReference type="Gene3D" id="1.10.287.130">
    <property type="match status" value="1"/>
</dbReference>
<keyword evidence="7 17" id="KW-0812">Transmembrane</keyword>
<evidence type="ECO:0000256" key="4">
    <source>
        <dbReference type="ARBA" id="ARBA00022475"/>
    </source>
</evidence>
<keyword evidence="8" id="KW-0547">Nucleotide-binding</keyword>
<keyword evidence="12" id="KW-0902">Two-component regulatory system</keyword>
<dbReference type="Pfam" id="PF02518">
    <property type="entry name" value="HATPase_c"/>
    <property type="match status" value="1"/>
</dbReference>
<keyword evidence="11 17" id="KW-1133">Transmembrane helix</keyword>
<evidence type="ECO:0000256" key="2">
    <source>
        <dbReference type="ARBA" id="ARBA00004651"/>
    </source>
</evidence>